<evidence type="ECO:0000313" key="1">
    <source>
        <dbReference type="EMBL" id="RDX86691.1"/>
    </source>
</evidence>
<sequence>MCALTGSKYKKVHSCKSSKEIWDTLALAYKGTSQVRDSKISMIVHKYEFFRIKDNETIDLMFRRLQMIISNLRSLGKTYDNYDHITKILRSLPRRWRPQVIALRASKDLKKIPMEELPGSTSKAFKVYESYGNTSDEGCFDEDELSFISRKIQSMWKHKRGSRWKNNFRKHTKEMKDKM</sequence>
<evidence type="ECO:0008006" key="3">
    <source>
        <dbReference type="Google" id="ProtNLM"/>
    </source>
</evidence>
<reference evidence="1" key="1">
    <citation type="submission" date="2018-05" db="EMBL/GenBank/DDBJ databases">
        <title>Draft genome of Mucuna pruriens seed.</title>
        <authorList>
            <person name="Nnadi N.E."/>
            <person name="Vos R."/>
            <person name="Hasami M.H."/>
            <person name="Devisetty U.K."/>
            <person name="Aguiy J.C."/>
        </authorList>
    </citation>
    <scope>NUCLEOTIDE SEQUENCE [LARGE SCALE GENOMIC DNA]</scope>
    <source>
        <strain evidence="1">JCA_2017</strain>
    </source>
</reference>
<protein>
    <recommendedName>
        <fullName evidence="3">UBN2 domain-containing protein</fullName>
    </recommendedName>
</protein>
<gene>
    <name evidence="1" type="ORF">CR513_31955</name>
</gene>
<evidence type="ECO:0000313" key="2">
    <source>
        <dbReference type="Proteomes" id="UP000257109"/>
    </source>
</evidence>
<proteinExistence type="predicted"/>
<dbReference type="Proteomes" id="UP000257109">
    <property type="component" value="Unassembled WGS sequence"/>
</dbReference>
<dbReference type="Pfam" id="PF14223">
    <property type="entry name" value="Retrotran_gag_2"/>
    <property type="match status" value="1"/>
</dbReference>
<dbReference type="PANTHER" id="PTHR34676:SF17">
    <property type="entry name" value="OS06G0684500 PROTEIN"/>
    <property type="match status" value="1"/>
</dbReference>
<accession>A0A371G843</accession>
<dbReference type="AlphaFoldDB" id="A0A371G843"/>
<name>A0A371G843_MUCPR</name>
<dbReference type="EMBL" id="QJKJ01006448">
    <property type="protein sequence ID" value="RDX86691.1"/>
    <property type="molecule type" value="Genomic_DNA"/>
</dbReference>
<dbReference type="OrthoDB" id="1431294at2759"/>
<dbReference type="PANTHER" id="PTHR34676">
    <property type="entry name" value="DUF4219 DOMAIN-CONTAINING PROTEIN-RELATED"/>
    <property type="match status" value="1"/>
</dbReference>
<organism evidence="1 2">
    <name type="scientific">Mucuna pruriens</name>
    <name type="common">Velvet bean</name>
    <name type="synonym">Dolichos pruriens</name>
    <dbReference type="NCBI Taxonomy" id="157652"/>
    <lineage>
        <taxon>Eukaryota</taxon>
        <taxon>Viridiplantae</taxon>
        <taxon>Streptophyta</taxon>
        <taxon>Embryophyta</taxon>
        <taxon>Tracheophyta</taxon>
        <taxon>Spermatophyta</taxon>
        <taxon>Magnoliopsida</taxon>
        <taxon>eudicotyledons</taxon>
        <taxon>Gunneridae</taxon>
        <taxon>Pentapetalae</taxon>
        <taxon>rosids</taxon>
        <taxon>fabids</taxon>
        <taxon>Fabales</taxon>
        <taxon>Fabaceae</taxon>
        <taxon>Papilionoideae</taxon>
        <taxon>50 kb inversion clade</taxon>
        <taxon>NPAAA clade</taxon>
        <taxon>indigoferoid/millettioid clade</taxon>
        <taxon>Phaseoleae</taxon>
        <taxon>Mucuna</taxon>
    </lineage>
</organism>
<feature type="non-terminal residue" evidence="1">
    <location>
        <position position="1"/>
    </location>
</feature>
<keyword evidence="2" id="KW-1185">Reference proteome</keyword>
<comment type="caution">
    <text evidence="1">The sequence shown here is derived from an EMBL/GenBank/DDBJ whole genome shotgun (WGS) entry which is preliminary data.</text>
</comment>